<dbReference type="Proteomes" id="UP000324176">
    <property type="component" value="Unassembled WGS sequence"/>
</dbReference>
<dbReference type="EMBL" id="VNHT01000074">
    <property type="protein sequence ID" value="TYP78376.1"/>
    <property type="molecule type" value="Genomic_DNA"/>
</dbReference>
<dbReference type="SUPFAM" id="SSF54631">
    <property type="entry name" value="CBS-domain pair"/>
    <property type="match status" value="1"/>
</dbReference>
<protein>
    <submittedName>
        <fullName evidence="6">CBS domain protein</fullName>
    </submittedName>
    <submittedName>
        <fullName evidence="5">CBS domain-containing protein</fullName>
    </submittedName>
    <submittedName>
        <fullName evidence="4">Histidine kinase</fullName>
    </submittedName>
</protein>
<dbReference type="Gene3D" id="3.10.580.10">
    <property type="entry name" value="CBS-domain"/>
    <property type="match status" value="1"/>
</dbReference>
<dbReference type="PROSITE" id="PS51371">
    <property type="entry name" value="CBS"/>
    <property type="match status" value="2"/>
</dbReference>
<dbReference type="InterPro" id="IPR046342">
    <property type="entry name" value="CBS_dom_sf"/>
</dbReference>
<keyword evidence="4" id="KW-0418">Kinase</keyword>
<evidence type="ECO:0000259" key="3">
    <source>
        <dbReference type="PROSITE" id="PS51371"/>
    </source>
</evidence>
<dbReference type="CDD" id="cd17775">
    <property type="entry name" value="CBS_pair_bact_arch"/>
    <property type="match status" value="1"/>
</dbReference>
<dbReference type="GO" id="GO:0016301">
    <property type="term" value="F:kinase activity"/>
    <property type="evidence" value="ECO:0007669"/>
    <property type="project" value="UniProtKB-KW"/>
</dbReference>
<dbReference type="EMBL" id="FNNH01000036">
    <property type="protein sequence ID" value="SDW89075.1"/>
    <property type="molecule type" value="Genomic_DNA"/>
</dbReference>
<dbReference type="InterPro" id="IPR051257">
    <property type="entry name" value="Diverse_CBS-Domain"/>
</dbReference>
<sequence length="150" mass="16616">MPIGEICKREVVVAQRDDTVLQAAKLMRQHHVGDVLVVDDEGEGKRVPVGIVTDRDLVMEVIAPELDTNVITVGDIMVSDFASVKENTGVFESIQYMRVKGVRRLPVVDDNNMLIGIVTLDDLLGLLSEELDALVKLMAHEQQKEAGIRR</sequence>
<accession>A0A0F7K8S7</accession>
<feature type="domain" description="CBS" evidence="3">
    <location>
        <begin position="7"/>
        <end position="68"/>
    </location>
</feature>
<reference evidence="5 8" key="3">
    <citation type="submission" date="2016-10" db="EMBL/GenBank/DDBJ databases">
        <authorList>
            <person name="de Groot N.N."/>
        </authorList>
    </citation>
    <scope>NUCLEOTIDE SEQUENCE [LARGE SCALE GENOMIC DNA]</scope>
    <source>
        <strain evidence="5 8">Nm110</strain>
    </source>
</reference>
<dbReference type="AlphaFoldDB" id="A0A0F7K8S7"/>
<reference evidence="7" key="1">
    <citation type="submission" date="2015-05" db="EMBL/GenBank/DDBJ databases">
        <title>Draft genome of Nitrosomonas communis strain Nm2.</title>
        <authorList>
            <person name="Kozlowski J.A."/>
            <person name="Kits K.D."/>
            <person name="Stein L.Y."/>
        </authorList>
    </citation>
    <scope>NUCLEOTIDE SEQUENCE [LARGE SCALE GENOMIC DNA]</scope>
    <source>
        <strain evidence="7">Nm2</strain>
    </source>
</reference>
<evidence type="ECO:0000313" key="6">
    <source>
        <dbReference type="EMBL" id="TYP78376.1"/>
    </source>
</evidence>
<name>A0A0F7K8S7_9PROT</name>
<evidence type="ECO:0000313" key="7">
    <source>
        <dbReference type="Proteomes" id="UP000034156"/>
    </source>
</evidence>
<feature type="domain" description="CBS" evidence="3">
    <location>
        <begin position="77"/>
        <end position="133"/>
    </location>
</feature>
<dbReference type="Pfam" id="PF00571">
    <property type="entry name" value="CBS"/>
    <property type="match status" value="2"/>
</dbReference>
<evidence type="ECO:0000313" key="5">
    <source>
        <dbReference type="EMBL" id="SDW89075.1"/>
    </source>
</evidence>
<evidence type="ECO:0000313" key="9">
    <source>
        <dbReference type="Proteomes" id="UP000324176"/>
    </source>
</evidence>
<dbReference type="PANTHER" id="PTHR43080:SF2">
    <property type="entry name" value="CBS DOMAIN-CONTAINING PROTEIN"/>
    <property type="match status" value="1"/>
</dbReference>
<dbReference type="KEGG" id="nco:AAW31_00075"/>
<evidence type="ECO:0000313" key="4">
    <source>
        <dbReference type="EMBL" id="AKH36580.1"/>
    </source>
</evidence>
<dbReference type="RefSeq" id="WP_046848684.1">
    <property type="nucleotide sequence ID" value="NZ_CBDIPD010000118.1"/>
</dbReference>
<proteinExistence type="predicted"/>
<dbReference type="InterPro" id="IPR000644">
    <property type="entry name" value="CBS_dom"/>
</dbReference>
<dbReference type="Proteomes" id="UP000034156">
    <property type="component" value="Chromosome"/>
</dbReference>
<keyword evidence="1 2" id="KW-0129">CBS domain</keyword>
<keyword evidence="7" id="KW-1185">Reference proteome</keyword>
<evidence type="ECO:0000313" key="8">
    <source>
        <dbReference type="Proteomes" id="UP000183454"/>
    </source>
</evidence>
<reference evidence="6 9" key="4">
    <citation type="submission" date="2019-07" db="EMBL/GenBank/DDBJ databases">
        <title>Active sludge and wastewater microbial communities from Klosterneuburg, Austria.</title>
        <authorList>
            <person name="Wagner M."/>
        </authorList>
    </citation>
    <scope>NUCLEOTIDE SEQUENCE [LARGE SCALE GENOMIC DNA]</scope>
    <source>
        <strain evidence="6 9">Nm2</strain>
    </source>
</reference>
<keyword evidence="4" id="KW-0808">Transferase</keyword>
<dbReference type="OrthoDB" id="9794094at2"/>
<evidence type="ECO:0000256" key="1">
    <source>
        <dbReference type="ARBA" id="ARBA00023122"/>
    </source>
</evidence>
<reference evidence="4 7" key="2">
    <citation type="journal article" date="2016" name="Genome Announc.">
        <title>Genome Sequence of Nitrosomonas communis Strain Nm2, a Mesophilic Ammonia-Oxidizing Bacterium Isolated from Mediterranean Soil.</title>
        <authorList>
            <person name="Kozlowski J.A."/>
            <person name="Kits K.D."/>
            <person name="Stein L.Y."/>
        </authorList>
    </citation>
    <scope>NUCLEOTIDE SEQUENCE [LARGE SCALE GENOMIC DNA]</scope>
    <source>
        <strain evidence="4 7">Nm2</strain>
    </source>
</reference>
<organism evidence="4 7">
    <name type="scientific">Nitrosomonas communis</name>
    <dbReference type="NCBI Taxonomy" id="44574"/>
    <lineage>
        <taxon>Bacteria</taxon>
        <taxon>Pseudomonadati</taxon>
        <taxon>Pseudomonadota</taxon>
        <taxon>Betaproteobacteria</taxon>
        <taxon>Nitrosomonadales</taxon>
        <taxon>Nitrosomonadaceae</taxon>
        <taxon>Nitrosomonas</taxon>
    </lineage>
</organism>
<gene>
    <name evidence="4" type="ORF">AAW31_00075</name>
    <name evidence="6" type="ORF">BCL69_10742</name>
    <name evidence="5" type="ORF">SAMN05421882_10363</name>
</gene>
<dbReference type="SMART" id="SM00116">
    <property type="entry name" value="CBS"/>
    <property type="match status" value="2"/>
</dbReference>
<evidence type="ECO:0000256" key="2">
    <source>
        <dbReference type="PROSITE-ProRule" id="PRU00703"/>
    </source>
</evidence>
<dbReference type="PANTHER" id="PTHR43080">
    <property type="entry name" value="CBS DOMAIN-CONTAINING PROTEIN CBSX3, MITOCHONDRIAL"/>
    <property type="match status" value="1"/>
</dbReference>
<dbReference type="EMBL" id="CP011451">
    <property type="protein sequence ID" value="AKH36580.1"/>
    <property type="molecule type" value="Genomic_DNA"/>
</dbReference>
<dbReference type="PATRIC" id="fig|44574.3.peg.16"/>
<dbReference type="Proteomes" id="UP000183454">
    <property type="component" value="Unassembled WGS sequence"/>
</dbReference>